<sequence length="59" mass="6335">MYDASLQDDILVTPHGKPLDPLDPSGGTGVFDEHVFVSVSQADTKGHYEAILLRLCGAH</sequence>
<proteinExistence type="predicted"/>
<accession>A0A4Z2E952</accession>
<gene>
    <name evidence="1" type="ORF">EYF80_064534</name>
</gene>
<protein>
    <submittedName>
        <fullName evidence="1">Uncharacterized protein</fullName>
    </submittedName>
</protein>
<evidence type="ECO:0000313" key="2">
    <source>
        <dbReference type="Proteomes" id="UP000314294"/>
    </source>
</evidence>
<organism evidence="1 2">
    <name type="scientific">Liparis tanakae</name>
    <name type="common">Tanaka's snailfish</name>
    <dbReference type="NCBI Taxonomy" id="230148"/>
    <lineage>
        <taxon>Eukaryota</taxon>
        <taxon>Metazoa</taxon>
        <taxon>Chordata</taxon>
        <taxon>Craniata</taxon>
        <taxon>Vertebrata</taxon>
        <taxon>Euteleostomi</taxon>
        <taxon>Actinopterygii</taxon>
        <taxon>Neopterygii</taxon>
        <taxon>Teleostei</taxon>
        <taxon>Neoteleostei</taxon>
        <taxon>Acanthomorphata</taxon>
        <taxon>Eupercaria</taxon>
        <taxon>Perciformes</taxon>
        <taxon>Cottioidei</taxon>
        <taxon>Cottales</taxon>
        <taxon>Liparidae</taxon>
        <taxon>Liparis</taxon>
    </lineage>
</organism>
<evidence type="ECO:0000313" key="1">
    <source>
        <dbReference type="EMBL" id="TNN25338.1"/>
    </source>
</evidence>
<dbReference type="Proteomes" id="UP000314294">
    <property type="component" value="Unassembled WGS sequence"/>
</dbReference>
<dbReference type="EMBL" id="SRLO01012810">
    <property type="protein sequence ID" value="TNN25338.1"/>
    <property type="molecule type" value="Genomic_DNA"/>
</dbReference>
<keyword evidence="2" id="KW-1185">Reference proteome</keyword>
<name>A0A4Z2E952_9TELE</name>
<reference evidence="1 2" key="1">
    <citation type="submission" date="2019-03" db="EMBL/GenBank/DDBJ databases">
        <title>First draft genome of Liparis tanakae, snailfish: a comprehensive survey of snailfish specific genes.</title>
        <authorList>
            <person name="Kim W."/>
            <person name="Song I."/>
            <person name="Jeong J.-H."/>
            <person name="Kim D."/>
            <person name="Kim S."/>
            <person name="Ryu S."/>
            <person name="Song J.Y."/>
            <person name="Lee S.K."/>
        </authorList>
    </citation>
    <scope>NUCLEOTIDE SEQUENCE [LARGE SCALE GENOMIC DNA]</scope>
    <source>
        <tissue evidence="1">Muscle</tissue>
    </source>
</reference>
<dbReference type="AlphaFoldDB" id="A0A4Z2E952"/>
<comment type="caution">
    <text evidence="1">The sequence shown here is derived from an EMBL/GenBank/DDBJ whole genome shotgun (WGS) entry which is preliminary data.</text>
</comment>